<dbReference type="PANTHER" id="PTHR30250">
    <property type="entry name" value="PST FAMILY PREDICTED COLANIC ACID TRANSPORTER"/>
    <property type="match status" value="1"/>
</dbReference>
<dbReference type="PANTHER" id="PTHR30250:SF11">
    <property type="entry name" value="O-ANTIGEN TRANSPORTER-RELATED"/>
    <property type="match status" value="1"/>
</dbReference>
<keyword evidence="2" id="KW-1003">Cell membrane</keyword>
<accession>A0A1S8LWH6</accession>
<proteinExistence type="predicted"/>
<evidence type="ECO:0000256" key="4">
    <source>
        <dbReference type="ARBA" id="ARBA00022989"/>
    </source>
</evidence>
<evidence type="ECO:0000256" key="5">
    <source>
        <dbReference type="ARBA" id="ARBA00023136"/>
    </source>
</evidence>
<dbReference type="InterPro" id="IPR050833">
    <property type="entry name" value="Poly_Biosynth_Transport"/>
</dbReference>
<reference evidence="6 7" key="1">
    <citation type="submission" date="2022-04" db="EMBL/GenBank/DDBJ databases">
        <title>Genome sequence of C. roseum typestrain.</title>
        <authorList>
            <person name="Poehlein A."/>
            <person name="Schoch T."/>
            <person name="Duerre P."/>
            <person name="Daniel R."/>
        </authorList>
    </citation>
    <scope>NUCLEOTIDE SEQUENCE [LARGE SCALE GENOMIC DNA]</scope>
    <source>
        <strain evidence="6 7">DSM 7320</strain>
    </source>
</reference>
<keyword evidence="5" id="KW-0472">Membrane</keyword>
<comment type="subcellular location">
    <subcellularLocation>
        <location evidence="1">Cell membrane</location>
        <topology evidence="1">Multi-pass membrane protein</topology>
    </subcellularLocation>
</comment>
<dbReference type="EMBL" id="CP096983">
    <property type="protein sequence ID" value="URZ13170.1"/>
    <property type="molecule type" value="Genomic_DNA"/>
</dbReference>
<evidence type="ECO:0000313" key="7">
    <source>
        <dbReference type="Proteomes" id="UP000190951"/>
    </source>
</evidence>
<keyword evidence="4" id="KW-1133">Transmembrane helix</keyword>
<evidence type="ECO:0000256" key="1">
    <source>
        <dbReference type="ARBA" id="ARBA00004651"/>
    </source>
</evidence>
<evidence type="ECO:0000313" key="6">
    <source>
        <dbReference type="EMBL" id="URZ13170.1"/>
    </source>
</evidence>
<keyword evidence="3" id="KW-0812">Transmembrane</keyword>
<sequence>MNRAKLFIENFLVYGLGSVISKIVPLIMLPIVTRLMPNTFYYGLNDISNIVVSFGSAIALVGMYDAMFRMFFDKEDIDYKKQVCSTAFYFVTITSIVVFIVLIFFGGFFSKVFFSSYRYTNLLMISALSILIGSTNSIISAPTRMQNKRKIFLITNTLTPIISYCISVPLLLKGMYVMALPFASLLSSLSMLIIFYILNSSWFSIKKANIKVLKQLIKIGLPLMPNFLIYWIFNSCDRMMIAKIMGNSYVGIYGVGARVSSISQFIYTAFAGGWQYFAFSTMKNDDQVQLTSNIFEYLGIISYSATLVLTVFSDHIFKMFFKGEYINGAIIFPYMFLAPLLLMLYQTICNQFLVKKKTWPSALILSCGAIINILANYFLIPLIGIEGAAIGTFLGYAISVLICSIVLTKMKLVSISTRFIVDSFIMVIFFILWRNIAREKIIVSIILALITFGIFVTTYMKDIRLLKRKFLVKSIQN</sequence>
<dbReference type="Proteomes" id="UP000190951">
    <property type="component" value="Chromosome"/>
</dbReference>
<evidence type="ECO:0008006" key="8">
    <source>
        <dbReference type="Google" id="ProtNLM"/>
    </source>
</evidence>
<dbReference type="Pfam" id="PF13440">
    <property type="entry name" value="Polysacc_synt_3"/>
    <property type="match status" value="1"/>
</dbReference>
<dbReference type="RefSeq" id="WP_077834995.1">
    <property type="nucleotide sequence ID" value="NZ_CP096983.1"/>
</dbReference>
<evidence type="ECO:0000256" key="2">
    <source>
        <dbReference type="ARBA" id="ARBA00022475"/>
    </source>
</evidence>
<dbReference type="KEGG" id="crw:CROST_039200"/>
<evidence type="ECO:0000256" key="3">
    <source>
        <dbReference type="ARBA" id="ARBA00022692"/>
    </source>
</evidence>
<protein>
    <recommendedName>
        <fullName evidence="8">Polysaccharide biosynthesis protein</fullName>
    </recommendedName>
</protein>
<dbReference type="GO" id="GO:0005886">
    <property type="term" value="C:plasma membrane"/>
    <property type="evidence" value="ECO:0007669"/>
    <property type="project" value="UniProtKB-SubCell"/>
</dbReference>
<gene>
    <name evidence="6" type="ORF">CROST_039200</name>
</gene>
<keyword evidence="7" id="KW-1185">Reference proteome</keyword>
<name>A0A1S8LWH6_9CLOT</name>
<dbReference type="STRING" id="84029.CROST_44030"/>
<dbReference type="AlphaFoldDB" id="A0A1S8LWH6"/>
<organism evidence="6 7">
    <name type="scientific">Clostridium felsineum</name>
    <dbReference type="NCBI Taxonomy" id="36839"/>
    <lineage>
        <taxon>Bacteria</taxon>
        <taxon>Bacillati</taxon>
        <taxon>Bacillota</taxon>
        <taxon>Clostridia</taxon>
        <taxon>Eubacteriales</taxon>
        <taxon>Clostridiaceae</taxon>
        <taxon>Clostridium</taxon>
    </lineage>
</organism>